<evidence type="ECO:0000256" key="5">
    <source>
        <dbReference type="ARBA" id="ARBA00022801"/>
    </source>
</evidence>
<dbReference type="InterPro" id="IPR001579">
    <property type="entry name" value="Glyco_hydro_18_chit_AS"/>
</dbReference>
<evidence type="ECO:0000313" key="14">
    <source>
        <dbReference type="Proteomes" id="UP000249526"/>
    </source>
</evidence>
<keyword evidence="7" id="KW-0843">Virulence</keyword>
<keyword evidence="10" id="KW-0624">Polysaccharide degradation</keyword>
<dbReference type="InterPro" id="IPR029070">
    <property type="entry name" value="Chitinase_insertion_sf"/>
</dbReference>
<keyword evidence="4" id="KW-0147">Chitin-binding</keyword>
<keyword evidence="8" id="KW-0119">Carbohydrate metabolism</keyword>
<dbReference type="Pfam" id="PF00704">
    <property type="entry name" value="Glyco_hydro_18"/>
    <property type="match status" value="1"/>
</dbReference>
<evidence type="ECO:0000259" key="12">
    <source>
        <dbReference type="PROSITE" id="PS51910"/>
    </source>
</evidence>
<keyword evidence="5 11" id="KW-0378">Hydrolase</keyword>
<evidence type="ECO:0000256" key="10">
    <source>
        <dbReference type="ARBA" id="ARBA00023326"/>
    </source>
</evidence>
<keyword evidence="9 11" id="KW-0326">Glycosidase</keyword>
<evidence type="ECO:0000256" key="6">
    <source>
        <dbReference type="ARBA" id="ARBA00023024"/>
    </source>
</evidence>
<keyword evidence="14" id="KW-1185">Reference proteome</keyword>
<dbReference type="PROSITE" id="PS51910">
    <property type="entry name" value="GH18_2"/>
    <property type="match status" value="1"/>
</dbReference>
<dbReference type="AlphaFoldDB" id="A0A8G1R3A7"/>
<feature type="domain" description="GH18" evidence="12">
    <location>
        <begin position="110"/>
        <end position="492"/>
    </location>
</feature>
<dbReference type="InterPro" id="IPR017853">
    <property type="entry name" value="GH"/>
</dbReference>
<comment type="similarity">
    <text evidence="2">Belongs to the glycosyl hydrolase 18 family. Chitinase class V subfamily.</text>
</comment>
<dbReference type="InterPro" id="IPR001223">
    <property type="entry name" value="Glyco_hydro18_cat"/>
</dbReference>
<evidence type="ECO:0000313" key="13">
    <source>
        <dbReference type="EMBL" id="RAH57732.1"/>
    </source>
</evidence>
<dbReference type="InterPro" id="IPR050314">
    <property type="entry name" value="Glycosyl_Hydrlase_18"/>
</dbReference>
<dbReference type="GO" id="GO:0006032">
    <property type="term" value="P:chitin catabolic process"/>
    <property type="evidence" value="ECO:0007669"/>
    <property type="project" value="UniProtKB-KW"/>
</dbReference>
<dbReference type="RefSeq" id="XP_025515654.1">
    <property type="nucleotide sequence ID" value="XM_025664767.1"/>
</dbReference>
<dbReference type="PANTHER" id="PTHR11177">
    <property type="entry name" value="CHITINASE"/>
    <property type="match status" value="1"/>
</dbReference>
<dbReference type="Gene3D" id="3.10.50.10">
    <property type="match status" value="1"/>
</dbReference>
<evidence type="ECO:0000256" key="3">
    <source>
        <dbReference type="ARBA" id="ARBA00012729"/>
    </source>
</evidence>
<protein>
    <recommendedName>
        <fullName evidence="3">chitinase</fullName>
        <ecNumber evidence="3">3.2.1.14</ecNumber>
    </recommendedName>
</protein>
<evidence type="ECO:0000256" key="2">
    <source>
        <dbReference type="ARBA" id="ARBA00008682"/>
    </source>
</evidence>
<accession>A0A8G1R3A7</accession>
<gene>
    <name evidence="13" type="ORF">BO85DRAFT_514565</name>
</gene>
<dbReference type="InterPro" id="IPR036861">
    <property type="entry name" value="Endochitinase-like_sf"/>
</dbReference>
<evidence type="ECO:0000256" key="1">
    <source>
        <dbReference type="ARBA" id="ARBA00000822"/>
    </source>
</evidence>
<dbReference type="GeneID" id="37168169"/>
<organism evidence="13 14">
    <name type="scientific">Aspergillus piperis CBS 112811</name>
    <dbReference type="NCBI Taxonomy" id="1448313"/>
    <lineage>
        <taxon>Eukaryota</taxon>
        <taxon>Fungi</taxon>
        <taxon>Dikarya</taxon>
        <taxon>Ascomycota</taxon>
        <taxon>Pezizomycotina</taxon>
        <taxon>Eurotiomycetes</taxon>
        <taxon>Eurotiomycetidae</taxon>
        <taxon>Eurotiales</taxon>
        <taxon>Aspergillaceae</taxon>
        <taxon>Aspergillus</taxon>
        <taxon>Aspergillus subgen. Circumdati</taxon>
    </lineage>
</organism>
<dbReference type="SMART" id="SM00636">
    <property type="entry name" value="Glyco_18"/>
    <property type="match status" value="1"/>
</dbReference>
<dbReference type="EC" id="3.2.1.14" evidence="3"/>
<dbReference type="GO" id="GO:0008843">
    <property type="term" value="F:endochitinase activity"/>
    <property type="evidence" value="ECO:0007669"/>
    <property type="project" value="UniProtKB-EC"/>
</dbReference>
<dbReference type="GO" id="GO:0008061">
    <property type="term" value="F:chitin binding"/>
    <property type="evidence" value="ECO:0007669"/>
    <property type="project" value="UniProtKB-KW"/>
</dbReference>
<reference evidence="13 14" key="1">
    <citation type="submission" date="2018-02" db="EMBL/GenBank/DDBJ databases">
        <title>The genomes of Aspergillus section Nigri reveals drivers in fungal speciation.</title>
        <authorList>
            <consortium name="DOE Joint Genome Institute"/>
            <person name="Vesth T.C."/>
            <person name="Nybo J."/>
            <person name="Theobald S."/>
            <person name="Brandl J."/>
            <person name="Frisvad J.C."/>
            <person name="Nielsen K.F."/>
            <person name="Lyhne E.K."/>
            <person name="Kogle M.E."/>
            <person name="Kuo A."/>
            <person name="Riley R."/>
            <person name="Clum A."/>
            <person name="Nolan M."/>
            <person name="Lipzen A."/>
            <person name="Salamov A."/>
            <person name="Henrissat B."/>
            <person name="Wiebenga A."/>
            <person name="De vries R.P."/>
            <person name="Grigoriev I.V."/>
            <person name="Mortensen U.H."/>
            <person name="Andersen M.R."/>
            <person name="Baker S.E."/>
        </authorList>
    </citation>
    <scope>NUCLEOTIDE SEQUENCE [LARGE SCALE GENOMIC DNA]</scope>
    <source>
        <strain evidence="13 14">CBS 112811</strain>
    </source>
</reference>
<dbReference type="Gene3D" id="3.20.20.80">
    <property type="entry name" value="Glycosidases"/>
    <property type="match status" value="1"/>
</dbReference>
<dbReference type="PROSITE" id="PS01095">
    <property type="entry name" value="GH18_1"/>
    <property type="match status" value="1"/>
</dbReference>
<evidence type="ECO:0000256" key="9">
    <source>
        <dbReference type="ARBA" id="ARBA00023295"/>
    </source>
</evidence>
<keyword evidence="6" id="KW-0146">Chitin degradation</keyword>
<proteinExistence type="inferred from homology"/>
<dbReference type="PANTHER" id="PTHR11177:SF397">
    <property type="entry name" value="CHITINASE"/>
    <property type="match status" value="1"/>
</dbReference>
<name>A0A8G1R3A7_9EURO</name>
<dbReference type="Proteomes" id="UP000249526">
    <property type="component" value="Unassembled WGS sequence"/>
</dbReference>
<comment type="catalytic activity">
    <reaction evidence="1">
        <text>Random endo-hydrolysis of N-acetyl-beta-D-glucosaminide (1-&gt;4)-beta-linkages in chitin and chitodextrins.</text>
        <dbReference type="EC" id="3.2.1.14"/>
    </reaction>
</comment>
<dbReference type="GO" id="GO:0000272">
    <property type="term" value="P:polysaccharide catabolic process"/>
    <property type="evidence" value="ECO:0007669"/>
    <property type="project" value="UniProtKB-KW"/>
</dbReference>
<dbReference type="EMBL" id="KZ825062">
    <property type="protein sequence ID" value="RAH57732.1"/>
    <property type="molecule type" value="Genomic_DNA"/>
</dbReference>
<evidence type="ECO:0000256" key="4">
    <source>
        <dbReference type="ARBA" id="ARBA00022669"/>
    </source>
</evidence>
<dbReference type="SUPFAM" id="SSF54556">
    <property type="entry name" value="Chitinase insertion domain"/>
    <property type="match status" value="1"/>
</dbReference>
<evidence type="ECO:0000256" key="8">
    <source>
        <dbReference type="ARBA" id="ARBA00023277"/>
    </source>
</evidence>
<sequence length="1090" mass="117877">MKLISKDFLITSLILETAPHATPRTHVVTARAAARAATVVMAQRTVVLGVCQTVMRQLSVVNMLLRLVKHVLSTFAACGTTNDFCKAGCQSNCVLNPEPPLGAASVGVLNKVIGYYESWMARKDCHKVTPTDLPLDALTHMNFAFAYIDTRTYEIVTMDSETPSSLFQDATNVKSIKPDINVFISVGGWTFSDNNTATQHIYGEIARDATKRQRFADNVVHFLKQYGFDGLDIDWEYPGAGDRGGSPEDTANYVLLLKTLRETFDASGSKLGLTFTAPSSYWYLRWFDLPNMIKYADWINLMSYDLHGVWDSTDPIGSIVQAHTNLTEIKLAVDLFWRVNIPPEKIIMGFGFYGRSFTLADKLCTKPGCPFKGAASPGPCSDTGGILAYYEIMAILNGGSSSSKRSPTIIPVHDQAAAVKYFTFDNDQWVSYDDATTFAQKVSWANEVGLGGAMIWASDLDDDKYSAHAGLTNKTIMSNPTLQGIDKALSNPKSVIQDLASFNGQNCFRYEGNCVKLNDKDAMANACGSGYTVVGWDDAGCGKKSCHCGKPVCCPTSSAPKDCIWRGDNTGDAGVSSDCNAQCQAGEINIAGIRSSWGGGFVNDGDTDKCGRGYKVFCCPDPEYNEVVNGCAYADCGKDCPSGSTEMFIKRDTCWSNGQKYCCSTPADLADCHWVGGTSGNDCANAKCASTELAIDRATYGDSSSGCDWDRKKVACCAVKKAAREPATCGADLCSLFPGWCPDDSSDESSVSYRKRSELTSFDKRGASKKYVVEVGGVAIQTVAAAYPSIGQLFTVANAGQVVRWAFRLNQNYCTSNAMSVSPLPAGLVPKALYAGLNSEHVIDRQVINFFIKAALSGYLESGNSPGLLPVSQTFWTTVWRAANSALAAMPPVGGADGASPDTPAGRIMEAFGSTKFPEPLLATAAGINAVKGRIMGLNAPFTIAKIEELAAEAVKADGDEAVNNLLTAIRSTFALFEYFRNHRVVGQWNNVLQQVGLQCAHIEHVTGVTDLQKWWWIWAPDFFQVVQDEAQGWATAAIRAAAGAYTEARTAGRSLKTNDMVVQALSEFQSKVNLMKMPTINTERTTITD</sequence>
<dbReference type="SUPFAM" id="SSF57016">
    <property type="entry name" value="Plant lectins/antimicrobial peptides"/>
    <property type="match status" value="1"/>
</dbReference>
<evidence type="ECO:0000256" key="7">
    <source>
        <dbReference type="ARBA" id="ARBA00023026"/>
    </source>
</evidence>
<dbReference type="InterPro" id="IPR011583">
    <property type="entry name" value="Chitinase_II/V-like_cat"/>
</dbReference>
<evidence type="ECO:0000256" key="11">
    <source>
        <dbReference type="RuleBase" id="RU000489"/>
    </source>
</evidence>
<dbReference type="SUPFAM" id="SSF51445">
    <property type="entry name" value="(Trans)glycosidases"/>
    <property type="match status" value="1"/>
</dbReference>